<accession>A0A4Y2X2A0</accession>
<keyword evidence="3" id="KW-1185">Reference proteome</keyword>
<proteinExistence type="predicted"/>
<protein>
    <submittedName>
        <fullName evidence="2">Uncharacterized protein</fullName>
    </submittedName>
</protein>
<evidence type="ECO:0000313" key="2">
    <source>
        <dbReference type="EMBL" id="GBO42900.1"/>
    </source>
</evidence>
<comment type="caution">
    <text evidence="2">The sequence shown here is derived from an EMBL/GenBank/DDBJ whole genome shotgun (WGS) entry which is preliminary data.</text>
</comment>
<name>A0A4Y2X2A0_ARAVE</name>
<dbReference type="EMBL" id="BGPR01069179">
    <property type="protein sequence ID" value="GBO42900.1"/>
    <property type="molecule type" value="Genomic_DNA"/>
</dbReference>
<gene>
    <name evidence="2" type="ORF">AVEN_71598_1</name>
</gene>
<organism evidence="2 3">
    <name type="scientific">Araneus ventricosus</name>
    <name type="common">Orbweaver spider</name>
    <name type="synonym">Epeira ventricosa</name>
    <dbReference type="NCBI Taxonomy" id="182803"/>
    <lineage>
        <taxon>Eukaryota</taxon>
        <taxon>Metazoa</taxon>
        <taxon>Ecdysozoa</taxon>
        <taxon>Arthropoda</taxon>
        <taxon>Chelicerata</taxon>
        <taxon>Arachnida</taxon>
        <taxon>Araneae</taxon>
        <taxon>Araneomorphae</taxon>
        <taxon>Entelegynae</taxon>
        <taxon>Araneoidea</taxon>
        <taxon>Araneidae</taxon>
        <taxon>Araneus</taxon>
    </lineage>
</organism>
<feature type="compositionally biased region" description="Basic and acidic residues" evidence="1">
    <location>
        <begin position="75"/>
        <end position="87"/>
    </location>
</feature>
<evidence type="ECO:0000256" key="1">
    <source>
        <dbReference type="SAM" id="MobiDB-lite"/>
    </source>
</evidence>
<dbReference type="Proteomes" id="UP000499080">
    <property type="component" value="Unassembled WGS sequence"/>
</dbReference>
<feature type="non-terminal residue" evidence="2">
    <location>
        <position position="1"/>
    </location>
</feature>
<feature type="compositionally biased region" description="Gly residues" evidence="1">
    <location>
        <begin position="90"/>
        <end position="100"/>
    </location>
</feature>
<reference evidence="2 3" key="1">
    <citation type="journal article" date="2019" name="Sci. Rep.">
        <title>Orb-weaving spider Araneus ventricosus genome elucidates the spidroin gene catalogue.</title>
        <authorList>
            <person name="Kono N."/>
            <person name="Nakamura H."/>
            <person name="Ohtoshi R."/>
            <person name="Moran D.A.P."/>
            <person name="Shinohara A."/>
            <person name="Yoshida Y."/>
            <person name="Fujiwara M."/>
            <person name="Mori M."/>
            <person name="Tomita M."/>
            <person name="Arakawa K."/>
        </authorList>
    </citation>
    <scope>NUCLEOTIDE SEQUENCE [LARGE SCALE GENOMIC DNA]</scope>
</reference>
<feature type="region of interest" description="Disordered" evidence="1">
    <location>
        <begin position="56"/>
        <end position="100"/>
    </location>
</feature>
<evidence type="ECO:0000313" key="3">
    <source>
        <dbReference type="Proteomes" id="UP000499080"/>
    </source>
</evidence>
<dbReference type="AlphaFoldDB" id="A0A4Y2X2A0"/>
<sequence length="100" mass="11088">NDLVDDLKKELSLSAEYNGKKGQDHFLQGALTTNFVNGRATFANVNIPFQNFPRWGHRSSGQQAQACDMTSAGREFSRDLRKQEKMDGAPPGGAWSGFHM</sequence>